<dbReference type="SUPFAM" id="SSF48452">
    <property type="entry name" value="TPR-like"/>
    <property type="match status" value="1"/>
</dbReference>
<proteinExistence type="predicted"/>
<protein>
    <submittedName>
        <fullName evidence="2">SusD/RagB family nutrient-binding outer membrane lipoprotein</fullName>
    </submittedName>
</protein>
<dbReference type="Gene3D" id="1.25.40.390">
    <property type="match status" value="1"/>
</dbReference>
<comment type="caution">
    <text evidence="2">The sequence shown here is derived from an EMBL/GenBank/DDBJ whole genome shotgun (WGS) entry which is preliminary data.</text>
</comment>
<dbReference type="InterPro" id="IPR011990">
    <property type="entry name" value="TPR-like_helical_dom_sf"/>
</dbReference>
<dbReference type="Proteomes" id="UP001597197">
    <property type="component" value="Unassembled WGS sequence"/>
</dbReference>
<gene>
    <name evidence="2" type="ORF">ACFSDX_12100</name>
</gene>
<evidence type="ECO:0000256" key="1">
    <source>
        <dbReference type="SAM" id="SignalP"/>
    </source>
</evidence>
<keyword evidence="3" id="KW-1185">Reference proteome</keyword>
<sequence length="513" mass="55891">MNKFLSKCKLLAGFGMVALTAASGCTKDFAEINTNPNAVSTLTPEFLFTKAEYDGVSNTLFLLLGTMQYTTSFNDVAGFGSKYIASQVNSSSSSFSSAYPGALNELSLIINAVKDDPTRVNLLAEARIWRVYCYSRLTDVYGDIPYSQATSGYTSNLFTPAYDAQKDIYADMLKELDEAAQSLDPAKATYGASDLIYNGNTTQWKKLAYSLMLRLGMRLTKVDPASAQTWATKALAGGVITADGDIAKVTYLSSGQIINQNPLAYQLYNQDYIAANGSTNQEGGKYQDVFINYLKQNRDPRLGVVSVVYTGGSPNVTDTTFAKQQGMPANLSAKPANFAQLSEPNPRTVLLRGSPFLVFTAAESYFLQTEATLRGWSSSTPAATLYANGVSAGLRQWSLISASDGTIPTAKINAYVARNPLVTGSLAQQMQQIYTQFWVAIFPDAQETFASYRRTGYPALTPNNYPGNATGGQFPRRFLYPLSEQNLNATSYAAAITRQGPDNLLTRVYWDKQ</sequence>
<evidence type="ECO:0000313" key="2">
    <source>
        <dbReference type="EMBL" id="MFD1873176.1"/>
    </source>
</evidence>
<accession>A0ABW4QVJ4</accession>
<name>A0ABW4QVJ4_9BACT</name>
<keyword evidence="1" id="KW-0732">Signal</keyword>
<keyword evidence="2" id="KW-0449">Lipoprotein</keyword>
<dbReference type="RefSeq" id="WP_382313714.1">
    <property type="nucleotide sequence ID" value="NZ_JBHUFD010000003.1"/>
</dbReference>
<dbReference type="PROSITE" id="PS51257">
    <property type="entry name" value="PROKAR_LIPOPROTEIN"/>
    <property type="match status" value="1"/>
</dbReference>
<organism evidence="2 3">
    <name type="scientific">Hymenobacter bucti</name>
    <dbReference type="NCBI Taxonomy" id="1844114"/>
    <lineage>
        <taxon>Bacteria</taxon>
        <taxon>Pseudomonadati</taxon>
        <taxon>Bacteroidota</taxon>
        <taxon>Cytophagia</taxon>
        <taxon>Cytophagales</taxon>
        <taxon>Hymenobacteraceae</taxon>
        <taxon>Hymenobacter</taxon>
    </lineage>
</organism>
<reference evidence="3" key="1">
    <citation type="journal article" date="2019" name="Int. J. Syst. Evol. Microbiol.">
        <title>The Global Catalogue of Microorganisms (GCM) 10K type strain sequencing project: providing services to taxonomists for standard genome sequencing and annotation.</title>
        <authorList>
            <consortium name="The Broad Institute Genomics Platform"/>
            <consortium name="The Broad Institute Genome Sequencing Center for Infectious Disease"/>
            <person name="Wu L."/>
            <person name="Ma J."/>
        </authorList>
    </citation>
    <scope>NUCLEOTIDE SEQUENCE [LARGE SCALE GENOMIC DNA]</scope>
    <source>
        <strain evidence="3">CGMCC 1.15795</strain>
    </source>
</reference>
<dbReference type="EMBL" id="JBHUFD010000003">
    <property type="protein sequence ID" value="MFD1873176.1"/>
    <property type="molecule type" value="Genomic_DNA"/>
</dbReference>
<dbReference type="Pfam" id="PF12771">
    <property type="entry name" value="SusD-like_2"/>
    <property type="match status" value="1"/>
</dbReference>
<feature type="chain" id="PRO_5047344602" evidence="1">
    <location>
        <begin position="22"/>
        <end position="513"/>
    </location>
</feature>
<evidence type="ECO:0000313" key="3">
    <source>
        <dbReference type="Proteomes" id="UP001597197"/>
    </source>
</evidence>
<feature type="signal peptide" evidence="1">
    <location>
        <begin position="1"/>
        <end position="21"/>
    </location>
</feature>
<dbReference type="InterPro" id="IPR041662">
    <property type="entry name" value="SusD-like_2"/>
</dbReference>